<dbReference type="HAMAP" id="MF_01363">
    <property type="entry name" value="Ribosomal_bL21"/>
    <property type="match status" value="1"/>
</dbReference>
<evidence type="ECO:0000256" key="5">
    <source>
        <dbReference type="ARBA" id="ARBA00023274"/>
    </source>
</evidence>
<evidence type="ECO:0000256" key="2">
    <source>
        <dbReference type="ARBA" id="ARBA00022730"/>
    </source>
</evidence>
<evidence type="ECO:0000256" key="7">
    <source>
        <dbReference type="RuleBase" id="RU000562"/>
    </source>
</evidence>
<keyword evidence="5 6" id="KW-0687">Ribonucleoprotein</keyword>
<evidence type="ECO:0000313" key="9">
    <source>
        <dbReference type="Proteomes" id="UP001381174"/>
    </source>
</evidence>
<proteinExistence type="inferred from homology"/>
<dbReference type="InterPro" id="IPR028909">
    <property type="entry name" value="bL21-like"/>
</dbReference>
<keyword evidence="4 6" id="KW-0689">Ribosomal protein</keyword>
<comment type="similarity">
    <text evidence="1 6 7">Belongs to the bacterial ribosomal protein bL21 family.</text>
</comment>
<keyword evidence="3 6" id="KW-0694">RNA-binding</keyword>
<evidence type="ECO:0000256" key="4">
    <source>
        <dbReference type="ARBA" id="ARBA00022980"/>
    </source>
</evidence>
<dbReference type="SUPFAM" id="SSF141091">
    <property type="entry name" value="L21p-like"/>
    <property type="match status" value="1"/>
</dbReference>
<dbReference type="PANTHER" id="PTHR21349">
    <property type="entry name" value="50S RIBOSOMAL PROTEIN L21"/>
    <property type="match status" value="1"/>
</dbReference>
<dbReference type="InterPro" id="IPR001787">
    <property type="entry name" value="Ribosomal_bL21"/>
</dbReference>
<evidence type="ECO:0000256" key="6">
    <source>
        <dbReference type="HAMAP-Rule" id="MF_01363"/>
    </source>
</evidence>
<dbReference type="PANTHER" id="PTHR21349:SF0">
    <property type="entry name" value="LARGE RIBOSOMAL SUBUNIT PROTEIN BL21M"/>
    <property type="match status" value="1"/>
</dbReference>
<organism evidence="8 9">
    <name type="scientific">Fulvimonas yonginensis</name>
    <dbReference type="NCBI Taxonomy" id="1495200"/>
    <lineage>
        <taxon>Bacteria</taxon>
        <taxon>Pseudomonadati</taxon>
        <taxon>Pseudomonadota</taxon>
        <taxon>Gammaproteobacteria</taxon>
        <taxon>Lysobacterales</taxon>
        <taxon>Rhodanobacteraceae</taxon>
        <taxon>Fulvimonas</taxon>
    </lineage>
</organism>
<protein>
    <recommendedName>
        <fullName evidence="6">Large ribosomal subunit protein bL21</fullName>
    </recommendedName>
</protein>
<dbReference type="InterPro" id="IPR036164">
    <property type="entry name" value="bL21-like_sf"/>
</dbReference>
<dbReference type="InterPro" id="IPR018258">
    <property type="entry name" value="Ribosomal_bL21_CS"/>
</dbReference>
<keyword evidence="9" id="KW-1185">Reference proteome</keyword>
<keyword evidence="2 6" id="KW-0699">rRNA-binding</keyword>
<dbReference type="Pfam" id="PF00829">
    <property type="entry name" value="Ribosomal_L21p"/>
    <property type="match status" value="1"/>
</dbReference>
<dbReference type="NCBIfam" id="TIGR00061">
    <property type="entry name" value="L21"/>
    <property type="match status" value="1"/>
</dbReference>
<dbReference type="RefSeq" id="WP_327479506.1">
    <property type="nucleotide sequence ID" value="NZ_JBBBNY010000005.1"/>
</dbReference>
<sequence length="104" mass="11451">MSYAVIKTGGKQYRVQQGDVLRVELLDAEEGANVSFDQVLLVGSGDSVNVGAPTVAGATVSATVRRHGRADKVRIIKFRRRKHHKKQMGHRQHFTEVEITGINA</sequence>
<dbReference type="Proteomes" id="UP001381174">
    <property type="component" value="Unassembled WGS sequence"/>
</dbReference>
<reference evidence="8 9" key="1">
    <citation type="journal article" date="2014" name="Int. J. Syst. Evol. Microbiol.">
        <title>Fulvimonas yonginensis sp. nov., isolated from greenhouse soil, and emended description of the genus Fulvimonas.</title>
        <authorList>
            <person name="Ahn J.H."/>
            <person name="Kim S.J."/>
            <person name="Weon H.Y."/>
            <person name="Hong S.B."/>
            <person name="Seok S.J."/>
            <person name="Kwon S.W."/>
        </authorList>
    </citation>
    <scope>NUCLEOTIDE SEQUENCE [LARGE SCALE GENOMIC DNA]</scope>
    <source>
        <strain evidence="8 9">KACC 16952</strain>
    </source>
</reference>
<dbReference type="EMBL" id="JBBBNY010000005">
    <property type="protein sequence ID" value="MEI7036908.1"/>
    <property type="molecule type" value="Genomic_DNA"/>
</dbReference>
<accession>A0ABU8JCC4</accession>
<comment type="subunit">
    <text evidence="6">Part of the 50S ribosomal subunit. Contacts protein L20.</text>
</comment>
<evidence type="ECO:0000256" key="3">
    <source>
        <dbReference type="ARBA" id="ARBA00022884"/>
    </source>
</evidence>
<gene>
    <name evidence="6 8" type="primary">rplU</name>
    <name evidence="8" type="ORF">WAT24_09075</name>
</gene>
<evidence type="ECO:0000256" key="1">
    <source>
        <dbReference type="ARBA" id="ARBA00008563"/>
    </source>
</evidence>
<evidence type="ECO:0000313" key="8">
    <source>
        <dbReference type="EMBL" id="MEI7036908.1"/>
    </source>
</evidence>
<dbReference type="PROSITE" id="PS01169">
    <property type="entry name" value="RIBOSOMAL_L21"/>
    <property type="match status" value="1"/>
</dbReference>
<name>A0ABU8JCC4_9GAMM</name>
<comment type="caution">
    <text evidence="8">The sequence shown here is derived from an EMBL/GenBank/DDBJ whole genome shotgun (WGS) entry which is preliminary data.</text>
</comment>
<comment type="function">
    <text evidence="6 7">This protein binds to 23S rRNA in the presence of protein L20.</text>
</comment>
<dbReference type="GO" id="GO:0005840">
    <property type="term" value="C:ribosome"/>
    <property type="evidence" value="ECO:0007669"/>
    <property type="project" value="UniProtKB-KW"/>
</dbReference>